<dbReference type="PANTHER" id="PTHR22907:SF57">
    <property type="entry name" value="CUTICLIN-4"/>
    <property type="match status" value="1"/>
</dbReference>
<evidence type="ECO:0000256" key="3">
    <source>
        <dbReference type="ARBA" id="ARBA00022475"/>
    </source>
</evidence>
<sequence>EPVVKCESESISIVFKTLQSFSGRTFVKGYIQDADCVQAGNDRYEHEFSVKFDQCGLRRAREYNGVSVSTTIIISFHHRLTENLILKVFLTKVDRAYRLNCFYMEATKTVTQQIDVSMMTTVELKVQSQMPLCRYEILSSGPYGSPIRYAKIGDSIYHKWTCMSDIDDIYCMRVHSCTVYDGQGGERIQVLDAQGCSVDKFVLIDLDYVDDLIAGQEAHVFKFADRPALYFNCQLELTLKDSTEGCARTRPHCNSQVEVRPSGKASEQLADDGRSPEPPTAVFQPTDSYGNEAEPDFLHHFVSINFSADEQSRRKNVSNEKPYVVAAPPGINPPSYDEISSTAQELSSYALKSTASDTQSASYKRLLRRRRKTSIITTQTNPHLADVDLPEQILTVFGIEDGPPPS</sequence>
<reference evidence="12" key="1">
    <citation type="submission" date="2017-02" db="UniProtKB">
        <authorList>
            <consortium name="WormBaseParasite"/>
        </authorList>
    </citation>
    <scope>IDENTIFICATION</scope>
</reference>
<evidence type="ECO:0000313" key="11">
    <source>
        <dbReference type="Proteomes" id="UP000267096"/>
    </source>
</evidence>
<dbReference type="WBParaSite" id="ASIM_0001140201-mRNA-1">
    <property type="protein sequence ID" value="ASIM_0001140201-mRNA-1"/>
    <property type="gene ID" value="ASIM_0001140201"/>
</dbReference>
<evidence type="ECO:0000256" key="6">
    <source>
        <dbReference type="ARBA" id="ARBA00022989"/>
    </source>
</evidence>
<dbReference type="GO" id="GO:0005886">
    <property type="term" value="C:plasma membrane"/>
    <property type="evidence" value="ECO:0007669"/>
    <property type="project" value="UniProtKB-SubCell"/>
</dbReference>
<dbReference type="AlphaFoldDB" id="A0A0M3JTN0"/>
<accession>A0A0M3JTN0</accession>
<dbReference type="InterPro" id="IPR056953">
    <property type="entry name" value="CUT_N"/>
</dbReference>
<dbReference type="Pfam" id="PF25301">
    <property type="entry name" value="CUT_C"/>
    <property type="match status" value="1"/>
</dbReference>
<dbReference type="GO" id="GO:0042302">
    <property type="term" value="F:structural constituent of cuticle"/>
    <property type="evidence" value="ECO:0007669"/>
    <property type="project" value="UniProtKB-KW"/>
</dbReference>
<dbReference type="SMART" id="SM00241">
    <property type="entry name" value="ZP"/>
    <property type="match status" value="1"/>
</dbReference>
<comment type="subcellular location">
    <subcellularLocation>
        <location evidence="1">Cell membrane</location>
        <topology evidence="1">Single-pass type I membrane protein</topology>
    </subcellularLocation>
</comment>
<evidence type="ECO:0000256" key="1">
    <source>
        <dbReference type="ARBA" id="ARBA00004251"/>
    </source>
</evidence>
<keyword evidence="6" id="KW-1133">Transmembrane helix</keyword>
<keyword evidence="7" id="KW-0472">Membrane</keyword>
<protein>
    <submittedName>
        <fullName evidence="12">ZP domain-containing protein</fullName>
    </submittedName>
</protein>
<feature type="region of interest" description="Disordered" evidence="8">
    <location>
        <begin position="257"/>
        <end position="289"/>
    </location>
</feature>
<evidence type="ECO:0000259" key="9">
    <source>
        <dbReference type="PROSITE" id="PS51034"/>
    </source>
</evidence>
<evidence type="ECO:0000256" key="2">
    <source>
        <dbReference type="ARBA" id="ARBA00022460"/>
    </source>
</evidence>
<keyword evidence="5" id="KW-0732">Signal</keyword>
<name>A0A0M3JTN0_ANISI</name>
<dbReference type="OrthoDB" id="6139674at2759"/>
<dbReference type="PANTHER" id="PTHR22907">
    <property type="entry name" value="GH04558P"/>
    <property type="match status" value="1"/>
</dbReference>
<dbReference type="Proteomes" id="UP000267096">
    <property type="component" value="Unassembled WGS sequence"/>
</dbReference>
<keyword evidence="3" id="KW-1003">Cell membrane</keyword>
<evidence type="ECO:0000256" key="7">
    <source>
        <dbReference type="ARBA" id="ARBA00023136"/>
    </source>
</evidence>
<dbReference type="Pfam" id="PF25057">
    <property type="entry name" value="CUT_N"/>
    <property type="match status" value="1"/>
</dbReference>
<keyword evidence="4" id="KW-0812">Transmembrane</keyword>
<evidence type="ECO:0000256" key="8">
    <source>
        <dbReference type="SAM" id="MobiDB-lite"/>
    </source>
</evidence>
<evidence type="ECO:0000313" key="10">
    <source>
        <dbReference type="EMBL" id="VDK44039.1"/>
    </source>
</evidence>
<keyword evidence="2" id="KW-0193">Cuticle</keyword>
<evidence type="ECO:0000256" key="5">
    <source>
        <dbReference type="ARBA" id="ARBA00022729"/>
    </source>
</evidence>
<keyword evidence="11" id="KW-1185">Reference proteome</keyword>
<dbReference type="EMBL" id="UYRR01031030">
    <property type="protein sequence ID" value="VDK44039.1"/>
    <property type="molecule type" value="Genomic_DNA"/>
</dbReference>
<dbReference type="InterPro" id="IPR057475">
    <property type="entry name" value="CUT_C"/>
</dbReference>
<dbReference type="PROSITE" id="PS51034">
    <property type="entry name" value="ZP_2"/>
    <property type="match status" value="1"/>
</dbReference>
<gene>
    <name evidence="10" type="ORF">ASIM_LOCUS10960</name>
</gene>
<evidence type="ECO:0000313" key="12">
    <source>
        <dbReference type="WBParaSite" id="ASIM_0001140201-mRNA-1"/>
    </source>
</evidence>
<dbReference type="InterPro" id="IPR001507">
    <property type="entry name" value="ZP_dom"/>
</dbReference>
<dbReference type="InterPro" id="IPR051962">
    <property type="entry name" value="Cuticlin"/>
</dbReference>
<feature type="domain" description="ZP" evidence="9">
    <location>
        <begin position="5"/>
        <end position="253"/>
    </location>
</feature>
<organism evidence="12">
    <name type="scientific">Anisakis simplex</name>
    <name type="common">Herring worm</name>
    <dbReference type="NCBI Taxonomy" id="6269"/>
    <lineage>
        <taxon>Eukaryota</taxon>
        <taxon>Metazoa</taxon>
        <taxon>Ecdysozoa</taxon>
        <taxon>Nematoda</taxon>
        <taxon>Chromadorea</taxon>
        <taxon>Rhabditida</taxon>
        <taxon>Spirurina</taxon>
        <taxon>Ascaridomorpha</taxon>
        <taxon>Ascaridoidea</taxon>
        <taxon>Anisakidae</taxon>
        <taxon>Anisakis</taxon>
        <taxon>Anisakis simplex complex</taxon>
    </lineage>
</organism>
<evidence type="ECO:0000256" key="4">
    <source>
        <dbReference type="ARBA" id="ARBA00022692"/>
    </source>
</evidence>
<reference evidence="10 11" key="2">
    <citation type="submission" date="2018-11" db="EMBL/GenBank/DDBJ databases">
        <authorList>
            <consortium name="Pathogen Informatics"/>
        </authorList>
    </citation>
    <scope>NUCLEOTIDE SEQUENCE [LARGE SCALE GENOMIC DNA]</scope>
</reference>
<proteinExistence type="predicted"/>